<evidence type="ECO:0000313" key="1">
    <source>
        <dbReference type="EMBL" id="SHI92170.1"/>
    </source>
</evidence>
<dbReference type="PROSITE" id="PS51257">
    <property type="entry name" value="PROKAR_LIPOPROTEIN"/>
    <property type="match status" value="1"/>
</dbReference>
<dbReference type="EMBL" id="FQYP01000004">
    <property type="protein sequence ID" value="SHI92170.1"/>
    <property type="molecule type" value="Genomic_DNA"/>
</dbReference>
<protein>
    <recommendedName>
        <fullName evidence="3">Lipocalin-like domain-containing protein</fullName>
    </recommendedName>
</protein>
<sequence>MQKLLLSYVARLTILGVLFFSCGSSGTKTQDITIVGTWKLKQEYSNEGGDTPLKEFPLSICDKATTLEIMKSGRFVEKSYYENSSIAGECAKNSNDTRGDWKKGPGGMFLFVYDKDNALSLVGSKVTLENGELIISAVYTDRDMGPRTMLKFIYSKV</sequence>
<evidence type="ECO:0000313" key="2">
    <source>
        <dbReference type="Proteomes" id="UP000184432"/>
    </source>
</evidence>
<accession>A0A1M6F3C9</accession>
<dbReference type="RefSeq" id="WP_073315902.1">
    <property type="nucleotide sequence ID" value="NZ_FQYP01000004.1"/>
</dbReference>
<dbReference type="Proteomes" id="UP000184432">
    <property type="component" value="Unassembled WGS sequence"/>
</dbReference>
<keyword evidence="2" id="KW-1185">Reference proteome</keyword>
<dbReference type="OrthoDB" id="1161045at2"/>
<dbReference type="AlphaFoldDB" id="A0A1M6F3C9"/>
<evidence type="ECO:0008006" key="3">
    <source>
        <dbReference type="Google" id="ProtNLM"/>
    </source>
</evidence>
<proteinExistence type="predicted"/>
<name>A0A1M6F3C9_9FLAO</name>
<reference evidence="2" key="1">
    <citation type="submission" date="2016-11" db="EMBL/GenBank/DDBJ databases">
        <authorList>
            <person name="Varghese N."/>
            <person name="Submissions S."/>
        </authorList>
    </citation>
    <scope>NUCLEOTIDE SEQUENCE [LARGE SCALE GENOMIC DNA]</scope>
    <source>
        <strain evidence="2">DSM 22623</strain>
    </source>
</reference>
<gene>
    <name evidence="1" type="ORF">SAMN04488508_10471</name>
</gene>
<organism evidence="1 2">
    <name type="scientific">Aquimarina spongiae</name>
    <dbReference type="NCBI Taxonomy" id="570521"/>
    <lineage>
        <taxon>Bacteria</taxon>
        <taxon>Pseudomonadati</taxon>
        <taxon>Bacteroidota</taxon>
        <taxon>Flavobacteriia</taxon>
        <taxon>Flavobacteriales</taxon>
        <taxon>Flavobacteriaceae</taxon>
        <taxon>Aquimarina</taxon>
    </lineage>
</organism>